<evidence type="ECO:0000313" key="2">
    <source>
        <dbReference type="EMBL" id="PRY55218.1"/>
    </source>
</evidence>
<feature type="signal peptide" evidence="1">
    <location>
        <begin position="1"/>
        <end position="20"/>
    </location>
</feature>
<evidence type="ECO:0008006" key="4">
    <source>
        <dbReference type="Google" id="ProtNLM"/>
    </source>
</evidence>
<proteinExistence type="predicted"/>
<gene>
    <name evidence="2" type="ORF">B0I27_101186</name>
</gene>
<keyword evidence="1" id="KW-0732">Signal</keyword>
<dbReference type="Proteomes" id="UP000238034">
    <property type="component" value="Unassembled WGS sequence"/>
</dbReference>
<reference evidence="2 3" key="1">
    <citation type="submission" date="2018-03" db="EMBL/GenBank/DDBJ databases">
        <title>Genomic Encyclopedia of Type Strains, Phase III (KMG-III): the genomes of soil and plant-associated and newly described type strains.</title>
        <authorList>
            <person name="Whitman W."/>
        </authorList>
    </citation>
    <scope>NUCLEOTIDE SEQUENCE [LARGE SCALE GENOMIC DNA]</scope>
    <source>
        <strain evidence="2 3">CGMCC 1.9313</strain>
    </source>
</reference>
<sequence length="160" mass="17559">MKTKQLPKISFLLLAAATLASSCGNTNNGKIALTSDSTSLEEPLKGCYIAVIKRDTIQLAITDVKGDQIEGSLIYDFWEKDRSRGTFSGEYKDSVLSANYVFNAEGTTSERPVLFKKVADGFVEGYGETKTEQGKEVFSDPDAIQFEQSHALKRTDTCLP</sequence>
<evidence type="ECO:0000313" key="3">
    <source>
        <dbReference type="Proteomes" id="UP000238034"/>
    </source>
</evidence>
<feature type="chain" id="PRO_5015765293" description="Lipoprotein" evidence="1">
    <location>
        <begin position="21"/>
        <end position="160"/>
    </location>
</feature>
<organism evidence="2 3">
    <name type="scientific">Arcticibacter pallidicorallinus</name>
    <dbReference type="NCBI Taxonomy" id="1259464"/>
    <lineage>
        <taxon>Bacteria</taxon>
        <taxon>Pseudomonadati</taxon>
        <taxon>Bacteroidota</taxon>
        <taxon>Sphingobacteriia</taxon>
        <taxon>Sphingobacteriales</taxon>
        <taxon>Sphingobacteriaceae</taxon>
        <taxon>Arcticibacter</taxon>
    </lineage>
</organism>
<protein>
    <recommendedName>
        <fullName evidence="4">Lipoprotein</fullName>
    </recommendedName>
</protein>
<evidence type="ECO:0000256" key="1">
    <source>
        <dbReference type="SAM" id="SignalP"/>
    </source>
</evidence>
<keyword evidence="3" id="KW-1185">Reference proteome</keyword>
<dbReference type="EMBL" id="PVTH01000001">
    <property type="protein sequence ID" value="PRY55218.1"/>
    <property type="molecule type" value="Genomic_DNA"/>
</dbReference>
<accession>A0A2T0UBG5</accession>
<dbReference type="OrthoDB" id="794403at2"/>
<comment type="caution">
    <text evidence="2">The sequence shown here is derived from an EMBL/GenBank/DDBJ whole genome shotgun (WGS) entry which is preliminary data.</text>
</comment>
<dbReference type="AlphaFoldDB" id="A0A2T0UBG5"/>
<dbReference type="PROSITE" id="PS51257">
    <property type="entry name" value="PROKAR_LIPOPROTEIN"/>
    <property type="match status" value="1"/>
</dbReference>
<dbReference type="RefSeq" id="WP_106290464.1">
    <property type="nucleotide sequence ID" value="NZ_PVTH01000001.1"/>
</dbReference>
<name>A0A2T0UBG5_9SPHI</name>